<sequence>MKIQIQEQSNIIDAMNSLIDGTLTINQSKIGEMQKVNDELMQNYASEKETSSELQEQPNNMTKQFENEKEQFERDNKTLEKEINELKNLLDSTDIDNVKQNIQKLEKQLSLSGISQIQQQSKKSEKEFQEYNENPKGDVQITQYNTEISKMEYEIQEHINLINNMKSLIILCINDLFIIYQKKKDKKDIGIRLKNAQS</sequence>
<evidence type="ECO:0000313" key="3">
    <source>
        <dbReference type="Proteomes" id="UP001470230"/>
    </source>
</evidence>
<dbReference type="EMBL" id="JAPFFF010000041">
    <property type="protein sequence ID" value="KAK8841431.1"/>
    <property type="molecule type" value="Genomic_DNA"/>
</dbReference>
<evidence type="ECO:0000313" key="2">
    <source>
        <dbReference type="EMBL" id="KAK8841431.1"/>
    </source>
</evidence>
<evidence type="ECO:0000256" key="1">
    <source>
        <dbReference type="SAM" id="Coils"/>
    </source>
</evidence>
<accession>A0ABR2H6H2</accession>
<name>A0ABR2H6H2_9EUKA</name>
<keyword evidence="3" id="KW-1185">Reference proteome</keyword>
<proteinExistence type="predicted"/>
<dbReference type="Proteomes" id="UP001470230">
    <property type="component" value="Unassembled WGS sequence"/>
</dbReference>
<comment type="caution">
    <text evidence="2">The sequence shown here is derived from an EMBL/GenBank/DDBJ whole genome shotgun (WGS) entry which is preliminary data.</text>
</comment>
<gene>
    <name evidence="2" type="ORF">M9Y10_027048</name>
</gene>
<feature type="coiled-coil region" evidence="1">
    <location>
        <begin position="37"/>
        <end position="134"/>
    </location>
</feature>
<reference evidence="2 3" key="1">
    <citation type="submission" date="2024-04" db="EMBL/GenBank/DDBJ databases">
        <title>Tritrichomonas musculus Genome.</title>
        <authorList>
            <person name="Alves-Ferreira E."/>
            <person name="Grigg M."/>
            <person name="Lorenzi H."/>
            <person name="Galac M."/>
        </authorList>
    </citation>
    <scope>NUCLEOTIDE SEQUENCE [LARGE SCALE GENOMIC DNA]</scope>
    <source>
        <strain evidence="2 3">EAF2021</strain>
    </source>
</reference>
<evidence type="ECO:0008006" key="4">
    <source>
        <dbReference type="Google" id="ProtNLM"/>
    </source>
</evidence>
<keyword evidence="1" id="KW-0175">Coiled coil</keyword>
<protein>
    <recommendedName>
        <fullName evidence="4">Viral A-type inclusion protein</fullName>
    </recommendedName>
</protein>
<organism evidence="2 3">
    <name type="scientific">Tritrichomonas musculus</name>
    <dbReference type="NCBI Taxonomy" id="1915356"/>
    <lineage>
        <taxon>Eukaryota</taxon>
        <taxon>Metamonada</taxon>
        <taxon>Parabasalia</taxon>
        <taxon>Tritrichomonadida</taxon>
        <taxon>Tritrichomonadidae</taxon>
        <taxon>Tritrichomonas</taxon>
    </lineage>
</organism>